<feature type="compositionally biased region" description="Acidic residues" evidence="1">
    <location>
        <begin position="196"/>
        <end position="219"/>
    </location>
</feature>
<feature type="region of interest" description="Disordered" evidence="1">
    <location>
        <begin position="64"/>
        <end position="279"/>
    </location>
</feature>
<evidence type="ECO:0000313" key="4">
    <source>
        <dbReference type="Proteomes" id="UP000182932"/>
    </source>
</evidence>
<dbReference type="EMBL" id="FNYY01000001">
    <property type="protein sequence ID" value="SEI52004.1"/>
    <property type="molecule type" value="Genomic_DNA"/>
</dbReference>
<feature type="compositionally biased region" description="Low complexity" evidence="1">
    <location>
        <begin position="220"/>
        <end position="229"/>
    </location>
</feature>
<gene>
    <name evidence="3" type="ORF">SAMN04487940_10187</name>
</gene>
<feature type="compositionally biased region" description="Pro residues" evidence="1">
    <location>
        <begin position="85"/>
        <end position="133"/>
    </location>
</feature>
<evidence type="ECO:0000313" key="3">
    <source>
        <dbReference type="EMBL" id="SEI52004.1"/>
    </source>
</evidence>
<keyword evidence="3" id="KW-0132">Cell division</keyword>
<accession>A0A975ZLC4</accession>
<feature type="region of interest" description="Disordered" evidence="1">
    <location>
        <begin position="290"/>
        <end position="309"/>
    </location>
</feature>
<dbReference type="RefSeq" id="WP_244526408.1">
    <property type="nucleotide sequence ID" value="NZ_FNYY01000001.1"/>
</dbReference>
<organism evidence="3 4">
    <name type="scientific">Marinovum algicola</name>
    <dbReference type="NCBI Taxonomy" id="42444"/>
    <lineage>
        <taxon>Bacteria</taxon>
        <taxon>Pseudomonadati</taxon>
        <taxon>Pseudomonadota</taxon>
        <taxon>Alphaproteobacteria</taxon>
        <taxon>Rhodobacterales</taxon>
        <taxon>Roseobacteraceae</taxon>
        <taxon>Marinovum</taxon>
    </lineage>
</organism>
<dbReference type="Gene3D" id="3.30.1150.10">
    <property type="match status" value="1"/>
</dbReference>
<evidence type="ECO:0000256" key="2">
    <source>
        <dbReference type="SAM" id="Phobius"/>
    </source>
</evidence>
<keyword evidence="3" id="KW-0131">Cell cycle</keyword>
<protein>
    <submittedName>
        <fullName evidence="3">Cell division and transport-associated protein TolA</fullName>
    </submittedName>
</protein>
<dbReference type="GO" id="GO:0051301">
    <property type="term" value="P:cell division"/>
    <property type="evidence" value="ECO:0007669"/>
    <property type="project" value="UniProtKB-KW"/>
</dbReference>
<keyword evidence="2" id="KW-1133">Transmembrane helix</keyword>
<sequence>MSADQDIPEAGRRRLHFGYYVSGAAHVGLIGWLLIGPLFEVEPLPFDVTSVTTISEADYAALTGQDTPEDATPEVAPAVPDAPEEPAPPAAEDTPPPAPVEEPPAPVTPPEPVEEPPAPAPETLPDVPEPPAPVLSEPDDIPPPEPAPPADEDVAVVLPEVSQRPQPRPAPRVAPEPVAPPEPEVAIEDTTRDAVVAEEDSPTPEPQEEQEATAEEEATSEIVTEAAETPSGAPERSVRPRGRPPAPPAVAEAPQESPETPRQAPAPADDPAPAADGTADAVADALAEALGGGDTPAPAPTAASGPPLTAGERENLRLAVQDCWVVDVGSAAARVTVVVSMEMEQSGRVITSSIRLTGSEGGDARATEVAFQAARRAIIRCQKDGYELPVDKYDQWRQIEMTFNPEKVSR</sequence>
<keyword evidence="4" id="KW-1185">Reference proteome</keyword>
<evidence type="ECO:0000256" key="1">
    <source>
        <dbReference type="SAM" id="MobiDB-lite"/>
    </source>
</evidence>
<reference evidence="3 4" key="1">
    <citation type="submission" date="2016-10" db="EMBL/GenBank/DDBJ databases">
        <authorList>
            <person name="Varghese N."/>
            <person name="Submissions S."/>
        </authorList>
    </citation>
    <scope>NUCLEOTIDE SEQUENCE [LARGE SCALE GENOMIC DNA]</scope>
    <source>
        <strain evidence="3 4">FF3</strain>
    </source>
</reference>
<feature type="compositionally biased region" description="Low complexity" evidence="1">
    <location>
        <begin position="265"/>
        <end position="279"/>
    </location>
</feature>
<dbReference type="GeneID" id="80816365"/>
<keyword evidence="2" id="KW-0472">Membrane</keyword>
<keyword evidence="2" id="KW-0812">Transmembrane</keyword>
<dbReference type="Proteomes" id="UP000182932">
    <property type="component" value="Unassembled WGS sequence"/>
</dbReference>
<feature type="transmembrane region" description="Helical" evidence="2">
    <location>
        <begin position="17"/>
        <end position="39"/>
    </location>
</feature>
<comment type="caution">
    <text evidence="3">The sequence shown here is derived from an EMBL/GenBank/DDBJ whole genome shotgun (WGS) entry which is preliminary data.</text>
</comment>
<feature type="compositionally biased region" description="Low complexity" evidence="1">
    <location>
        <begin position="300"/>
        <end position="309"/>
    </location>
</feature>
<feature type="compositionally biased region" description="Pro residues" evidence="1">
    <location>
        <begin position="166"/>
        <end position="183"/>
    </location>
</feature>
<feature type="compositionally biased region" description="Low complexity" evidence="1">
    <location>
        <begin position="249"/>
        <end position="258"/>
    </location>
</feature>
<dbReference type="AlphaFoldDB" id="A0A975ZLC4"/>
<proteinExistence type="predicted"/>
<name>A0A975ZLC4_9RHOB</name>